<proteinExistence type="inferred from homology"/>
<dbReference type="PRINTS" id="PR00160">
    <property type="entry name" value="GLUTAREDOXIN"/>
</dbReference>
<dbReference type="AlphaFoldDB" id="A0AAV3QLF6"/>
<keyword evidence="3" id="KW-0963">Cytoplasm</keyword>
<evidence type="ECO:0000256" key="4">
    <source>
        <dbReference type="ARBA" id="ARBA00023284"/>
    </source>
</evidence>
<dbReference type="Gene3D" id="3.40.30.10">
    <property type="entry name" value="Glutaredoxin"/>
    <property type="match status" value="1"/>
</dbReference>
<comment type="similarity">
    <text evidence="2">Belongs to the glutaredoxin family. CC-type subfamily.</text>
</comment>
<dbReference type="PROSITE" id="PS51354">
    <property type="entry name" value="GLUTAREDOXIN_2"/>
    <property type="match status" value="1"/>
</dbReference>
<dbReference type="Pfam" id="PF00462">
    <property type="entry name" value="Glutaredoxin"/>
    <property type="match status" value="1"/>
</dbReference>
<dbReference type="InterPro" id="IPR011905">
    <property type="entry name" value="GlrX-like_pln_2"/>
</dbReference>
<gene>
    <name evidence="6" type="ORF">LIER_19266</name>
</gene>
<dbReference type="EMBL" id="BAABME010004735">
    <property type="protein sequence ID" value="GAA0163383.1"/>
    <property type="molecule type" value="Genomic_DNA"/>
</dbReference>
<accession>A0AAV3QLF6</accession>
<dbReference type="InterPro" id="IPR036249">
    <property type="entry name" value="Thioredoxin-like_sf"/>
</dbReference>
<dbReference type="PANTHER" id="PTHR10168">
    <property type="entry name" value="GLUTAREDOXIN"/>
    <property type="match status" value="1"/>
</dbReference>
<dbReference type="NCBIfam" id="TIGR02189">
    <property type="entry name" value="GlrX-like_plant"/>
    <property type="match status" value="1"/>
</dbReference>
<dbReference type="CDD" id="cd03419">
    <property type="entry name" value="GRX_GRXh_1_2_like"/>
    <property type="match status" value="1"/>
</dbReference>
<comment type="subcellular location">
    <subcellularLocation>
        <location evidence="1">Cytoplasm</location>
    </subcellularLocation>
</comment>
<reference evidence="6 7" key="1">
    <citation type="submission" date="2024-01" db="EMBL/GenBank/DDBJ databases">
        <title>The complete chloroplast genome sequence of Lithospermum erythrorhizon: insights into the phylogenetic relationship among Boraginaceae species and the maternal lineages of purple gromwells.</title>
        <authorList>
            <person name="Okada T."/>
            <person name="Watanabe K."/>
        </authorList>
    </citation>
    <scope>NUCLEOTIDE SEQUENCE [LARGE SCALE GENOMIC DNA]</scope>
</reference>
<dbReference type="SUPFAM" id="SSF52833">
    <property type="entry name" value="Thioredoxin-like"/>
    <property type="match status" value="1"/>
</dbReference>
<organism evidence="6 7">
    <name type="scientific">Lithospermum erythrorhizon</name>
    <name type="common">Purple gromwell</name>
    <name type="synonym">Lithospermum officinale var. erythrorhizon</name>
    <dbReference type="NCBI Taxonomy" id="34254"/>
    <lineage>
        <taxon>Eukaryota</taxon>
        <taxon>Viridiplantae</taxon>
        <taxon>Streptophyta</taxon>
        <taxon>Embryophyta</taxon>
        <taxon>Tracheophyta</taxon>
        <taxon>Spermatophyta</taxon>
        <taxon>Magnoliopsida</taxon>
        <taxon>eudicotyledons</taxon>
        <taxon>Gunneridae</taxon>
        <taxon>Pentapetalae</taxon>
        <taxon>asterids</taxon>
        <taxon>lamiids</taxon>
        <taxon>Boraginales</taxon>
        <taxon>Boraginaceae</taxon>
        <taxon>Boraginoideae</taxon>
        <taxon>Lithospermeae</taxon>
        <taxon>Lithospermum</taxon>
    </lineage>
</organism>
<evidence type="ECO:0000313" key="6">
    <source>
        <dbReference type="EMBL" id="GAA0163383.1"/>
    </source>
</evidence>
<protein>
    <submittedName>
        <fullName evidence="6">Oxidoreductase</fullName>
    </submittedName>
</protein>
<evidence type="ECO:0000256" key="2">
    <source>
        <dbReference type="ARBA" id="ARBA00007568"/>
    </source>
</evidence>
<keyword evidence="7" id="KW-1185">Reference proteome</keyword>
<evidence type="ECO:0000256" key="1">
    <source>
        <dbReference type="ARBA" id="ARBA00004496"/>
    </source>
</evidence>
<dbReference type="InterPro" id="IPR014025">
    <property type="entry name" value="Glutaredoxin_subgr"/>
</dbReference>
<dbReference type="FunFam" id="3.40.30.10:FF:000028">
    <property type="entry name" value="Glutaredoxin family protein"/>
    <property type="match status" value="1"/>
</dbReference>
<keyword evidence="4" id="KW-0676">Redox-active center</keyword>
<sequence>MERISRMVSERPVVIFSESSCPMCYSIKSLFTEFGVNPAVYELDEILRGREIEQALARLGCTPTAPTVFIGGQLVGGESEVMSLHLQGSLKPMLKRAGALWV</sequence>
<evidence type="ECO:0000313" key="7">
    <source>
        <dbReference type="Proteomes" id="UP001454036"/>
    </source>
</evidence>
<dbReference type="Proteomes" id="UP001454036">
    <property type="component" value="Unassembled WGS sequence"/>
</dbReference>
<name>A0AAV3QLF6_LITER</name>
<evidence type="ECO:0000259" key="5">
    <source>
        <dbReference type="Pfam" id="PF00462"/>
    </source>
</evidence>
<feature type="domain" description="Glutaredoxin" evidence="5">
    <location>
        <begin position="13"/>
        <end position="75"/>
    </location>
</feature>
<comment type="caution">
    <text evidence="6">The sequence shown here is derived from an EMBL/GenBank/DDBJ whole genome shotgun (WGS) entry which is preliminary data.</text>
</comment>
<dbReference type="InterPro" id="IPR002109">
    <property type="entry name" value="Glutaredoxin"/>
</dbReference>
<dbReference type="GO" id="GO:0005737">
    <property type="term" value="C:cytoplasm"/>
    <property type="evidence" value="ECO:0007669"/>
    <property type="project" value="UniProtKB-SubCell"/>
</dbReference>
<evidence type="ECO:0000256" key="3">
    <source>
        <dbReference type="ARBA" id="ARBA00022490"/>
    </source>
</evidence>